<dbReference type="Gene3D" id="3.40.50.300">
    <property type="entry name" value="P-loop containing nucleotide triphosphate hydrolases"/>
    <property type="match status" value="1"/>
</dbReference>
<evidence type="ECO:0000256" key="1">
    <source>
        <dbReference type="SAM" id="MobiDB-lite"/>
    </source>
</evidence>
<name>A0ABW6XEE8_9ACTN</name>
<evidence type="ECO:0000256" key="2">
    <source>
        <dbReference type="SAM" id="Phobius"/>
    </source>
</evidence>
<feature type="transmembrane region" description="Helical" evidence="2">
    <location>
        <begin position="42"/>
        <end position="61"/>
    </location>
</feature>
<dbReference type="InterPro" id="IPR027417">
    <property type="entry name" value="P-loop_NTPase"/>
</dbReference>
<comment type="caution">
    <text evidence="3">The sequence shown here is derived from an EMBL/GenBank/DDBJ whole genome shotgun (WGS) entry which is preliminary data.</text>
</comment>
<dbReference type="Proteomes" id="UP001602322">
    <property type="component" value="Unassembled WGS sequence"/>
</dbReference>
<feature type="region of interest" description="Disordered" evidence="1">
    <location>
        <begin position="65"/>
        <end position="203"/>
    </location>
</feature>
<evidence type="ECO:0000313" key="4">
    <source>
        <dbReference type="Proteomes" id="UP001602322"/>
    </source>
</evidence>
<dbReference type="RefSeq" id="WP_387907844.1">
    <property type="nucleotide sequence ID" value="NZ_JBIBEG010000011.1"/>
</dbReference>
<dbReference type="EMBL" id="JBIBEG010000011">
    <property type="protein sequence ID" value="MFF5900127.1"/>
    <property type="molecule type" value="Genomic_DNA"/>
</dbReference>
<keyword evidence="2" id="KW-0472">Membrane</keyword>
<evidence type="ECO:0000313" key="3">
    <source>
        <dbReference type="EMBL" id="MFF5900127.1"/>
    </source>
</evidence>
<feature type="transmembrane region" description="Helical" evidence="2">
    <location>
        <begin position="9"/>
        <end position="30"/>
    </location>
</feature>
<evidence type="ECO:0008006" key="5">
    <source>
        <dbReference type="Google" id="ProtNLM"/>
    </source>
</evidence>
<accession>A0ABW6XEE8</accession>
<gene>
    <name evidence="3" type="ORF">ACFY8O_29940</name>
</gene>
<sequence>MAVSGAARVGVWVVAVVAGVVSAGLIVALGVNPDMADRTASVTGAVVGLATLVLAVIALVHRPGTSGGGRRVEAGRGGLAAGGSITGNAIGDRSKAVGPPTPAGPAPASGQDSDVRAARDGLAAGGDVTDNALGDDSERRCPPPPPPRRPRRSNDEAAGSPGTLPAAWDEQEQQVPPVRVTARGGGIAAGNDVSHNAVGPGSQVVDNRQTHIHHASAEVAWPLEIGAVPALASAFQPRSALRERVDEVRAQGAGAVLTQVLSGGGGVGKSQLAAAYASEALHDGTDLVLWAPAVEVQQVVTLYAQAALLAAAPGATGEDPEGDARALLGWLATTYRR</sequence>
<keyword evidence="4" id="KW-1185">Reference proteome</keyword>
<proteinExistence type="predicted"/>
<protein>
    <recommendedName>
        <fullName evidence="5">AAA ATPase-like protein</fullName>
    </recommendedName>
</protein>
<keyword evidence="2" id="KW-1133">Transmembrane helix</keyword>
<feature type="compositionally biased region" description="Gly residues" evidence="1">
    <location>
        <begin position="65"/>
        <end position="85"/>
    </location>
</feature>
<organism evidence="3 4">
    <name type="scientific">Streptomyces argenteolus</name>
    <dbReference type="NCBI Taxonomy" id="67274"/>
    <lineage>
        <taxon>Bacteria</taxon>
        <taxon>Bacillati</taxon>
        <taxon>Actinomycetota</taxon>
        <taxon>Actinomycetes</taxon>
        <taxon>Kitasatosporales</taxon>
        <taxon>Streptomycetaceae</taxon>
        <taxon>Streptomyces</taxon>
    </lineage>
</organism>
<keyword evidence="2" id="KW-0812">Transmembrane</keyword>
<reference evidence="3 4" key="1">
    <citation type="submission" date="2024-10" db="EMBL/GenBank/DDBJ databases">
        <title>The Natural Products Discovery Center: Release of the First 8490 Sequenced Strains for Exploring Actinobacteria Biosynthetic Diversity.</title>
        <authorList>
            <person name="Kalkreuter E."/>
            <person name="Kautsar S.A."/>
            <person name="Yang D."/>
            <person name="Bader C.D."/>
            <person name="Teijaro C.N."/>
            <person name="Fluegel L."/>
            <person name="Davis C.M."/>
            <person name="Simpson J.R."/>
            <person name="Lauterbach L."/>
            <person name="Steele A.D."/>
            <person name="Gui C."/>
            <person name="Meng S."/>
            <person name="Li G."/>
            <person name="Viehrig K."/>
            <person name="Ye F."/>
            <person name="Su P."/>
            <person name="Kiefer A.F."/>
            <person name="Nichols A."/>
            <person name="Cepeda A.J."/>
            <person name="Yan W."/>
            <person name="Fan B."/>
            <person name="Jiang Y."/>
            <person name="Adhikari A."/>
            <person name="Zheng C.-J."/>
            <person name="Schuster L."/>
            <person name="Cowan T.M."/>
            <person name="Smanski M.J."/>
            <person name="Chevrette M.G."/>
            <person name="De Carvalho L.P.S."/>
            <person name="Shen B."/>
        </authorList>
    </citation>
    <scope>NUCLEOTIDE SEQUENCE [LARGE SCALE GENOMIC DNA]</scope>
    <source>
        <strain evidence="3 4">NPDC012540</strain>
    </source>
</reference>